<dbReference type="AlphaFoldDB" id="A0A1H7XTB0"/>
<protein>
    <submittedName>
        <fullName evidence="8">Cytochrome c biogenesis protein</fullName>
    </submittedName>
</protein>
<proteinExistence type="predicted"/>
<keyword evidence="2 6" id="KW-0812">Transmembrane</keyword>
<dbReference type="Proteomes" id="UP000198744">
    <property type="component" value="Unassembled WGS sequence"/>
</dbReference>
<dbReference type="InterPro" id="IPR007816">
    <property type="entry name" value="ResB-like_domain"/>
</dbReference>
<dbReference type="GO" id="GO:0017004">
    <property type="term" value="P:cytochrome complex assembly"/>
    <property type="evidence" value="ECO:0007669"/>
    <property type="project" value="UniProtKB-KW"/>
</dbReference>
<feature type="transmembrane region" description="Helical" evidence="6">
    <location>
        <begin position="392"/>
        <end position="413"/>
    </location>
</feature>
<keyword evidence="5 6" id="KW-0472">Membrane</keyword>
<evidence type="ECO:0000259" key="7">
    <source>
        <dbReference type="Pfam" id="PF05140"/>
    </source>
</evidence>
<evidence type="ECO:0000313" key="9">
    <source>
        <dbReference type="Proteomes" id="UP000198744"/>
    </source>
</evidence>
<evidence type="ECO:0000256" key="6">
    <source>
        <dbReference type="SAM" id="Phobius"/>
    </source>
</evidence>
<dbReference type="PANTHER" id="PTHR31566:SF0">
    <property type="entry name" value="CYTOCHROME C BIOGENESIS PROTEIN CCS1, CHLOROPLASTIC"/>
    <property type="match status" value="1"/>
</dbReference>
<dbReference type="Pfam" id="PF05140">
    <property type="entry name" value="ResB"/>
    <property type="match status" value="2"/>
</dbReference>
<feature type="transmembrane region" description="Helical" evidence="6">
    <location>
        <begin position="17"/>
        <end position="36"/>
    </location>
</feature>
<keyword evidence="9" id="KW-1185">Reference proteome</keyword>
<keyword evidence="3" id="KW-0201">Cytochrome c-type biogenesis</keyword>
<keyword evidence="4 6" id="KW-1133">Transmembrane helix</keyword>
<evidence type="ECO:0000256" key="2">
    <source>
        <dbReference type="ARBA" id="ARBA00022692"/>
    </source>
</evidence>
<evidence type="ECO:0000313" key="8">
    <source>
        <dbReference type="EMBL" id="SEM36971.1"/>
    </source>
</evidence>
<evidence type="ECO:0000256" key="5">
    <source>
        <dbReference type="ARBA" id="ARBA00023136"/>
    </source>
</evidence>
<accession>A0A1H7XTB0</accession>
<dbReference type="RefSeq" id="WP_093883472.1">
    <property type="nucleotide sequence ID" value="NZ_FOBS01000012.1"/>
</dbReference>
<evidence type="ECO:0000256" key="1">
    <source>
        <dbReference type="ARBA" id="ARBA00004141"/>
    </source>
</evidence>
<feature type="domain" description="ResB-like" evidence="7">
    <location>
        <begin position="367"/>
        <end position="446"/>
    </location>
</feature>
<evidence type="ECO:0000256" key="4">
    <source>
        <dbReference type="ARBA" id="ARBA00022989"/>
    </source>
</evidence>
<feature type="transmembrane region" description="Helical" evidence="6">
    <location>
        <begin position="162"/>
        <end position="186"/>
    </location>
</feature>
<name>A0A1H7XTB0_9BACT</name>
<dbReference type="STRING" id="43775.SAMN04489760_11222"/>
<dbReference type="InterPro" id="IPR023494">
    <property type="entry name" value="Cyt_c_bgen_Ccs1/CcsB/ResB"/>
</dbReference>
<dbReference type="GO" id="GO:0016020">
    <property type="term" value="C:membrane"/>
    <property type="evidence" value="ECO:0007669"/>
    <property type="project" value="UniProtKB-SubCell"/>
</dbReference>
<dbReference type="OrthoDB" id="9770923at2"/>
<evidence type="ECO:0000256" key="3">
    <source>
        <dbReference type="ARBA" id="ARBA00022748"/>
    </source>
</evidence>
<gene>
    <name evidence="8" type="ORF">SAMN04489760_11222</name>
</gene>
<organism evidence="8 9">
    <name type="scientific">Syntrophus gentianae</name>
    <dbReference type="NCBI Taxonomy" id="43775"/>
    <lineage>
        <taxon>Bacteria</taxon>
        <taxon>Pseudomonadati</taxon>
        <taxon>Thermodesulfobacteriota</taxon>
        <taxon>Syntrophia</taxon>
        <taxon>Syntrophales</taxon>
        <taxon>Syntrophaceae</taxon>
        <taxon>Syntrophus</taxon>
    </lineage>
</organism>
<dbReference type="PANTHER" id="PTHR31566">
    <property type="entry name" value="CYTOCHROME C BIOGENESIS PROTEIN CCS1, CHLOROPLASTIC"/>
    <property type="match status" value="1"/>
</dbReference>
<dbReference type="EMBL" id="FOBS01000012">
    <property type="protein sequence ID" value="SEM36971.1"/>
    <property type="molecule type" value="Genomic_DNA"/>
</dbReference>
<reference evidence="8 9" key="1">
    <citation type="submission" date="2016-10" db="EMBL/GenBank/DDBJ databases">
        <authorList>
            <person name="de Groot N.N."/>
        </authorList>
    </citation>
    <scope>NUCLEOTIDE SEQUENCE [LARGE SCALE GENOMIC DNA]</scope>
    <source>
        <strain evidence="8 9">DSM 8423</strain>
    </source>
</reference>
<sequence>MTETKTSLKSFFSSLKLTVFLLVLIALLFVLGTFLPQREGAMEFAQRLSPALSGLFQILGFFDVYHSPLYYALLGLLAVNLIVCSLNRLSGSWKLYRAPNFPVPDGLFGKVSPDRILLSDKNSESCLSSLESLLKEKFGKIEKNVKDHHTFFALQKGGVSLFSVYAIHMSILFLIAGAIIGSVFGFEGYVNISEGETTNAVFSRGGRDIQRLDFSVRCDKFLLETYENGMPKTYRSDLSFIRDGRVIRQASLLVNHPVQINGFRFYQSSYGSSPDSRAFLSYSTGKGQEKKMAVAAGDSFSLPGSDADVKVLRVAENLMQFGPGVKLDITSPQGRRVQFWVLQHIDEISRMYPELLTQVPLFNPALFKPYRFFLQGIEQRYYTGLQVVRDPGIPMIGLGAFLMVAGLILRYFIPHRRIWIRVDKAGKQTRISLAGRSRHQGGLDRELDLLIRRIREKGIV</sequence>
<feature type="transmembrane region" description="Helical" evidence="6">
    <location>
        <begin position="71"/>
        <end position="89"/>
    </location>
</feature>
<comment type="subcellular location">
    <subcellularLocation>
        <location evidence="1">Membrane</location>
        <topology evidence="1">Multi-pass membrane protein</topology>
    </subcellularLocation>
</comment>
<feature type="domain" description="ResB-like" evidence="7">
    <location>
        <begin position="15"/>
        <end position="337"/>
    </location>
</feature>